<dbReference type="AlphaFoldDB" id="A0A4R1S4J2"/>
<protein>
    <submittedName>
        <fullName evidence="1">Uncharacterized protein</fullName>
    </submittedName>
</protein>
<dbReference type="EMBL" id="SLUN01000004">
    <property type="protein sequence ID" value="TCL74203.1"/>
    <property type="molecule type" value="Genomic_DNA"/>
</dbReference>
<gene>
    <name evidence="1" type="ORF">EDC14_1004141</name>
</gene>
<sequence length="123" mass="14290">MKLPTQSISLPWEPSCEKCQKFDRCNWLFEKAPESTDCQYDPSAFEEKIETENQDYIVCPCCGELAWPDRANADGPIECYGCGSIFECFQDEDKYTTLLIADPKDKWRHEEYARIMAEQKKVA</sequence>
<comment type="caution">
    <text evidence="1">The sequence shown here is derived from an EMBL/GenBank/DDBJ whole genome shotgun (WGS) entry which is preliminary data.</text>
</comment>
<dbReference type="RefSeq" id="WP_132013193.1">
    <property type="nucleotide sequence ID" value="NZ_SLUN01000004.1"/>
</dbReference>
<organism evidence="1 2">
    <name type="scientific">Hydrogenispora ethanolica</name>
    <dbReference type="NCBI Taxonomy" id="1082276"/>
    <lineage>
        <taxon>Bacteria</taxon>
        <taxon>Bacillati</taxon>
        <taxon>Bacillota</taxon>
        <taxon>Hydrogenispora</taxon>
    </lineage>
</organism>
<proteinExistence type="predicted"/>
<accession>A0A4R1S4J2</accession>
<evidence type="ECO:0000313" key="2">
    <source>
        <dbReference type="Proteomes" id="UP000295008"/>
    </source>
</evidence>
<keyword evidence="2" id="KW-1185">Reference proteome</keyword>
<evidence type="ECO:0000313" key="1">
    <source>
        <dbReference type="EMBL" id="TCL74203.1"/>
    </source>
</evidence>
<reference evidence="1 2" key="1">
    <citation type="submission" date="2019-03" db="EMBL/GenBank/DDBJ databases">
        <title>Genomic Encyclopedia of Type Strains, Phase IV (KMG-IV): sequencing the most valuable type-strain genomes for metagenomic binning, comparative biology and taxonomic classification.</title>
        <authorList>
            <person name="Goeker M."/>
        </authorList>
    </citation>
    <scope>NUCLEOTIDE SEQUENCE [LARGE SCALE GENOMIC DNA]</scope>
    <source>
        <strain evidence="1 2">LX-B</strain>
    </source>
</reference>
<name>A0A4R1S4J2_HYDET</name>
<dbReference type="Proteomes" id="UP000295008">
    <property type="component" value="Unassembled WGS sequence"/>
</dbReference>